<dbReference type="RefSeq" id="WP_025415084.1">
    <property type="nucleotide sequence ID" value="NZ_CP007130.1"/>
</dbReference>
<dbReference type="PANTHER" id="PTHR43875">
    <property type="entry name" value="MALTODEXTRIN IMPORT ATP-BINDING PROTEIN MSMX"/>
    <property type="match status" value="1"/>
</dbReference>
<dbReference type="FunFam" id="3.40.50.300:FF:000042">
    <property type="entry name" value="Maltose/maltodextrin ABC transporter, ATP-binding protein"/>
    <property type="match status" value="1"/>
</dbReference>
<evidence type="ECO:0000256" key="3">
    <source>
        <dbReference type="ARBA" id="ARBA00022840"/>
    </source>
</evidence>
<dbReference type="GO" id="GO:0005524">
    <property type="term" value="F:ATP binding"/>
    <property type="evidence" value="ECO:0007669"/>
    <property type="project" value="UniProtKB-KW"/>
</dbReference>
<evidence type="ECO:0000313" key="6">
    <source>
        <dbReference type="Proteomes" id="UP000019151"/>
    </source>
</evidence>
<dbReference type="eggNOG" id="COG3842">
    <property type="taxonomic scope" value="Bacteria"/>
</dbReference>
<dbReference type="InterPro" id="IPR003439">
    <property type="entry name" value="ABC_transporter-like_ATP-bd"/>
</dbReference>
<dbReference type="Pfam" id="PF08402">
    <property type="entry name" value="TOBE_2"/>
    <property type="match status" value="1"/>
</dbReference>
<dbReference type="KEGG" id="gba:J421_6260"/>
<dbReference type="Gene3D" id="3.40.50.300">
    <property type="entry name" value="P-loop containing nucleotide triphosphate hydrolases"/>
    <property type="match status" value="1"/>
</dbReference>
<feature type="domain" description="ABC transporter" evidence="4">
    <location>
        <begin position="4"/>
        <end position="234"/>
    </location>
</feature>
<accession>W0RU16</accession>
<keyword evidence="3" id="KW-0067">ATP-binding</keyword>
<organism evidence="5 6">
    <name type="scientific">Gemmatirosa kalamazoonensis</name>
    <dbReference type="NCBI Taxonomy" id="861299"/>
    <lineage>
        <taxon>Bacteria</taxon>
        <taxon>Pseudomonadati</taxon>
        <taxon>Gemmatimonadota</taxon>
        <taxon>Gemmatimonadia</taxon>
        <taxon>Gemmatimonadales</taxon>
        <taxon>Gemmatimonadaceae</taxon>
        <taxon>Gemmatirosa</taxon>
    </lineage>
</organism>
<keyword evidence="2" id="KW-0547">Nucleotide-binding</keyword>
<dbReference type="InterPro" id="IPR015855">
    <property type="entry name" value="ABC_transpr_MalK-like"/>
</dbReference>
<evidence type="ECO:0000256" key="2">
    <source>
        <dbReference type="ARBA" id="ARBA00022741"/>
    </source>
</evidence>
<dbReference type="NCBIfam" id="NF008653">
    <property type="entry name" value="PRK11650.1"/>
    <property type="match status" value="1"/>
</dbReference>
<dbReference type="InterPro" id="IPR013611">
    <property type="entry name" value="Transp-assoc_OB_typ2"/>
</dbReference>
<dbReference type="GO" id="GO:0016887">
    <property type="term" value="F:ATP hydrolysis activity"/>
    <property type="evidence" value="ECO:0007669"/>
    <property type="project" value="InterPro"/>
</dbReference>
<sequence>MPPISFEHVTKRFGDVRVVEEFDLEVADGELLVLVGGSGSGKSTILRMLAGLETVTTGRIRIGDRDVTALSPKARDVAMVFQDYALYPHMTVRENLSLGLKLRGVARAEIERRVAWAAGILGLEPLLDRRPKALSGGQRQRVAMGRAMVREPAAFLFDEPLSNLDAGLRAQMRVEIGALQRRLGTTTIYVTHDQVEAMTLGDRIVVLANGRVQQVGRPIDLYRAPANRFVAGFIGTPPMNFVPARFAAGSLGVPLPTAGDDLTLGIRPEDVALERTADGTGGAGRVVLVERLGGTSHVHVDVGPHRLVAALTGDALPDVGEAVTPRFSVDRVHLFGADGRALR</sequence>
<reference evidence="5 6" key="1">
    <citation type="journal article" date="2014" name="Genome Announc.">
        <title>Genome Sequence and Methylome of Soil Bacterium Gemmatirosa kalamazoonensis KBS708T, a Member of the Rarely Cultivated Gemmatimonadetes Phylum.</title>
        <authorList>
            <person name="Debruyn J.M."/>
            <person name="Radosevich M."/>
            <person name="Wommack K.E."/>
            <person name="Polson S.W."/>
            <person name="Hauser L.J."/>
            <person name="Fawaz M.N."/>
            <person name="Korlach J."/>
            <person name="Tsai Y.C."/>
        </authorList>
    </citation>
    <scope>NUCLEOTIDE SEQUENCE [LARGE SCALE GENOMIC DNA]</scope>
    <source>
        <strain evidence="5 6">KBS708</strain>
        <plasmid evidence="6">Plasmid 2</plasmid>
    </source>
</reference>
<evidence type="ECO:0000259" key="4">
    <source>
        <dbReference type="PROSITE" id="PS50893"/>
    </source>
</evidence>
<dbReference type="InterPro" id="IPR003593">
    <property type="entry name" value="AAA+_ATPase"/>
</dbReference>
<gene>
    <name evidence="5" type="ORF">J421_6260</name>
</gene>
<keyword evidence="6" id="KW-1185">Reference proteome</keyword>
<dbReference type="FunCoup" id="W0RU16">
    <property type="interactions" value="532"/>
</dbReference>
<name>W0RU16_9BACT</name>
<dbReference type="PANTHER" id="PTHR43875:SF1">
    <property type="entry name" value="OSMOPROTECTIVE COMPOUNDS UPTAKE ATP-BINDING PROTEIN GGTA"/>
    <property type="match status" value="1"/>
</dbReference>
<dbReference type="Proteomes" id="UP000019151">
    <property type="component" value="Plasmid 2"/>
</dbReference>
<keyword evidence="1" id="KW-0813">Transport</keyword>
<dbReference type="InterPro" id="IPR012340">
    <property type="entry name" value="NA-bd_OB-fold"/>
</dbReference>
<dbReference type="InterPro" id="IPR027417">
    <property type="entry name" value="P-loop_NTPase"/>
</dbReference>
<dbReference type="EMBL" id="CP007130">
    <property type="protein sequence ID" value="AHG93795.1"/>
    <property type="molecule type" value="Genomic_DNA"/>
</dbReference>
<dbReference type="SUPFAM" id="SSF52540">
    <property type="entry name" value="P-loop containing nucleoside triphosphate hydrolases"/>
    <property type="match status" value="1"/>
</dbReference>
<geneLocation type="plasmid" evidence="5 6">
    <name>2</name>
</geneLocation>
<dbReference type="CDD" id="cd03301">
    <property type="entry name" value="ABC_MalK_N"/>
    <property type="match status" value="1"/>
</dbReference>
<dbReference type="InterPro" id="IPR008995">
    <property type="entry name" value="Mo/tungstate-bd_C_term_dom"/>
</dbReference>
<dbReference type="GO" id="GO:0140359">
    <property type="term" value="F:ABC-type transporter activity"/>
    <property type="evidence" value="ECO:0007669"/>
    <property type="project" value="InterPro"/>
</dbReference>
<dbReference type="GO" id="GO:0008643">
    <property type="term" value="P:carbohydrate transport"/>
    <property type="evidence" value="ECO:0007669"/>
    <property type="project" value="InterPro"/>
</dbReference>
<protein>
    <submittedName>
        <fullName evidence="5">ABC transporter related protein</fullName>
    </submittedName>
</protein>
<dbReference type="HOGENOM" id="CLU_000604_1_1_0"/>
<keyword evidence="5" id="KW-0614">Plasmid</keyword>
<evidence type="ECO:0000313" key="5">
    <source>
        <dbReference type="EMBL" id="AHG93795.1"/>
    </source>
</evidence>
<dbReference type="SUPFAM" id="SSF50331">
    <property type="entry name" value="MOP-like"/>
    <property type="match status" value="1"/>
</dbReference>
<dbReference type="Pfam" id="PF00005">
    <property type="entry name" value="ABC_tran"/>
    <property type="match status" value="1"/>
</dbReference>
<dbReference type="OrthoDB" id="9778160at2"/>
<dbReference type="InterPro" id="IPR047641">
    <property type="entry name" value="ABC_transpr_MalK/UgpC-like"/>
</dbReference>
<proteinExistence type="predicted"/>
<dbReference type="PROSITE" id="PS00211">
    <property type="entry name" value="ABC_TRANSPORTER_1"/>
    <property type="match status" value="1"/>
</dbReference>
<dbReference type="InParanoid" id="W0RU16"/>
<evidence type="ECO:0000256" key="1">
    <source>
        <dbReference type="ARBA" id="ARBA00022448"/>
    </source>
</evidence>
<dbReference type="GO" id="GO:0055052">
    <property type="term" value="C:ATP-binding cassette (ABC) transporter complex, substrate-binding subunit-containing"/>
    <property type="evidence" value="ECO:0007669"/>
    <property type="project" value="TreeGrafter"/>
</dbReference>
<dbReference type="Gene3D" id="2.40.50.140">
    <property type="entry name" value="Nucleic acid-binding proteins"/>
    <property type="match status" value="1"/>
</dbReference>
<dbReference type="PROSITE" id="PS50893">
    <property type="entry name" value="ABC_TRANSPORTER_2"/>
    <property type="match status" value="1"/>
</dbReference>
<dbReference type="AlphaFoldDB" id="W0RU16"/>
<dbReference type="InterPro" id="IPR017871">
    <property type="entry name" value="ABC_transporter-like_CS"/>
</dbReference>
<dbReference type="SMART" id="SM00382">
    <property type="entry name" value="AAA"/>
    <property type="match status" value="1"/>
</dbReference>